<accession>A0A3M2LG92</accession>
<name>A0A3M2LG92_9NOCA</name>
<dbReference type="Gene3D" id="3.20.180.10">
    <property type="entry name" value="PNP-oxidase-like"/>
    <property type="match status" value="1"/>
</dbReference>
<dbReference type="InterPro" id="IPR019595">
    <property type="entry name" value="DUF2470"/>
</dbReference>
<feature type="domain" description="DUF2470" evidence="1">
    <location>
        <begin position="143"/>
        <end position="212"/>
    </location>
</feature>
<evidence type="ECO:0000313" key="3">
    <source>
        <dbReference type="Proteomes" id="UP000279275"/>
    </source>
</evidence>
<reference evidence="2 3" key="1">
    <citation type="submission" date="2018-10" db="EMBL/GenBank/DDBJ databases">
        <title>Isolation from cow dung.</title>
        <authorList>
            <person name="Ling L."/>
        </authorList>
    </citation>
    <scope>NUCLEOTIDE SEQUENCE [LARGE SCALE GENOMIC DNA]</scope>
    <source>
        <strain evidence="2 3">NEAU-LL90</strain>
    </source>
</reference>
<dbReference type="EMBL" id="RFFH01000001">
    <property type="protein sequence ID" value="RMI35840.1"/>
    <property type="molecule type" value="Genomic_DNA"/>
</dbReference>
<proteinExistence type="predicted"/>
<evidence type="ECO:0000259" key="1">
    <source>
        <dbReference type="Pfam" id="PF10615"/>
    </source>
</evidence>
<dbReference type="OrthoDB" id="3381348at2"/>
<dbReference type="Pfam" id="PF10615">
    <property type="entry name" value="DUF2470"/>
    <property type="match status" value="1"/>
</dbReference>
<dbReference type="AlphaFoldDB" id="A0A3M2LG92"/>
<comment type="caution">
    <text evidence="2">The sequence shown here is derived from an EMBL/GenBank/DDBJ whole genome shotgun (WGS) entry which is preliminary data.</text>
</comment>
<gene>
    <name evidence="2" type="ORF">EBN03_04220</name>
</gene>
<dbReference type="InterPro" id="IPR037119">
    <property type="entry name" value="Haem_oxidase_HugZ-like_sf"/>
</dbReference>
<dbReference type="SUPFAM" id="SSF50475">
    <property type="entry name" value="FMN-binding split barrel"/>
    <property type="match status" value="1"/>
</dbReference>
<evidence type="ECO:0000313" key="2">
    <source>
        <dbReference type="EMBL" id="RMI35840.1"/>
    </source>
</evidence>
<dbReference type="Proteomes" id="UP000279275">
    <property type="component" value="Unassembled WGS sequence"/>
</dbReference>
<keyword evidence="3" id="KW-1185">Reference proteome</keyword>
<sequence>MLAVPGSDPAPAAVHVLRRAGDVVVAVENSAPALVTVMRAGTGGVAAMLELTDHAPLPLREPVRSLVWLRGRAQLVPAAVQHTLAAQLAGEHPHPNLLDVGHTTTLLRMPLDSAVVADARGAEAVDHTALAAAAPDPFWEFESAWLRHLAGDHADIVQRLGRHLPVRLRGGAVHPLAIDRYGLTLRIEAAGGDHDVRLPFPAPVSDIEGLSRAVRLLAGCPFGAGLRHR</sequence>
<protein>
    <submittedName>
        <fullName evidence="2">DUF2470 domain-containing protein</fullName>
    </submittedName>
</protein>
<organism evidence="2 3">
    <name type="scientific">Nocardia stercoris</name>
    <dbReference type="NCBI Taxonomy" id="2483361"/>
    <lineage>
        <taxon>Bacteria</taxon>
        <taxon>Bacillati</taxon>
        <taxon>Actinomycetota</taxon>
        <taxon>Actinomycetes</taxon>
        <taxon>Mycobacteriales</taxon>
        <taxon>Nocardiaceae</taxon>
        <taxon>Nocardia</taxon>
    </lineage>
</organism>